<comment type="caution">
    <text evidence="1">The sequence shown here is derived from an EMBL/GenBank/DDBJ whole genome shotgun (WGS) entry which is preliminary data.</text>
</comment>
<gene>
    <name evidence="1" type="ORF">PN492_08420</name>
</gene>
<evidence type="ECO:0000313" key="2">
    <source>
        <dbReference type="Proteomes" id="UP001212123"/>
    </source>
</evidence>
<organism evidence="1 2">
    <name type="scientific">Dolichospermum circinale CS-537/01</name>
    <dbReference type="NCBI Taxonomy" id="3021739"/>
    <lineage>
        <taxon>Bacteria</taxon>
        <taxon>Bacillati</taxon>
        <taxon>Cyanobacteriota</taxon>
        <taxon>Cyanophyceae</taxon>
        <taxon>Nostocales</taxon>
        <taxon>Aphanizomenonaceae</taxon>
        <taxon>Dolichospermum</taxon>
        <taxon>Dolichospermum circinale</taxon>
    </lineage>
</organism>
<protein>
    <submittedName>
        <fullName evidence="1">Uncharacterized protein</fullName>
    </submittedName>
</protein>
<dbReference type="Proteomes" id="UP001212123">
    <property type="component" value="Unassembled WGS sequence"/>
</dbReference>
<evidence type="ECO:0000313" key="1">
    <source>
        <dbReference type="EMBL" id="MDB9486569.1"/>
    </source>
</evidence>
<accession>A0ABT5A3S0</accession>
<feature type="non-terminal residue" evidence="1">
    <location>
        <position position="111"/>
    </location>
</feature>
<name>A0ABT5A3S0_9CYAN</name>
<sequence length="111" mass="12665">MLLESIIAEQRTVLYNLSWDTFEALMFVSKLCTDKWTGNRNEENCIENPNWQQIKTAICELDGNTKTLVSLEVDDESYSTSRCYEVQEPHPQPPPISKVYPFLPPAAGGLR</sequence>
<dbReference type="EMBL" id="JAQMTU010000045">
    <property type="protein sequence ID" value="MDB9486569.1"/>
    <property type="molecule type" value="Genomic_DNA"/>
</dbReference>
<keyword evidence="2" id="KW-1185">Reference proteome</keyword>
<reference evidence="1 2" key="1">
    <citation type="submission" date="2023-01" db="EMBL/GenBank/DDBJ databases">
        <title>Genomes from the Australian National Cyanobacteria Reference Collection.</title>
        <authorList>
            <person name="Willis A."/>
            <person name="Lee E.M.F."/>
        </authorList>
    </citation>
    <scope>NUCLEOTIDE SEQUENCE [LARGE SCALE GENOMIC DNA]</scope>
    <source>
        <strain evidence="1 2">CS-537/01</strain>
    </source>
</reference>
<proteinExistence type="predicted"/>